<protein>
    <submittedName>
        <fullName evidence="5">KipI antagonist</fullName>
    </submittedName>
</protein>
<reference evidence="5 6" key="1">
    <citation type="submission" date="2020-08" db="EMBL/GenBank/DDBJ databases">
        <title>Complete Genome Sequence of Effusibacillus dendaii Strain skT53, Isolated from Farmland soil.</title>
        <authorList>
            <person name="Konishi T."/>
            <person name="Kawasaki H."/>
        </authorList>
    </citation>
    <scope>NUCLEOTIDE SEQUENCE [LARGE SCALE GENOMIC DNA]</scope>
    <source>
        <strain evidence="6">skT53</strain>
    </source>
</reference>
<evidence type="ECO:0000256" key="1">
    <source>
        <dbReference type="ARBA" id="ARBA00022741"/>
    </source>
</evidence>
<dbReference type="KEGG" id="eff:skT53_12190"/>
<evidence type="ECO:0000256" key="3">
    <source>
        <dbReference type="ARBA" id="ARBA00022840"/>
    </source>
</evidence>
<accession>A0A7I8D7Z2</accession>
<dbReference type="SUPFAM" id="SSF50891">
    <property type="entry name" value="Cyclophilin-like"/>
    <property type="match status" value="1"/>
</dbReference>
<name>A0A7I8D7Z2_9BACL</name>
<keyword evidence="3" id="KW-0067">ATP-binding</keyword>
<dbReference type="Gene3D" id="2.40.100.10">
    <property type="entry name" value="Cyclophilin-like"/>
    <property type="match status" value="1"/>
</dbReference>
<dbReference type="NCBIfam" id="TIGR00724">
    <property type="entry name" value="urea_amlyse_rel"/>
    <property type="match status" value="1"/>
</dbReference>
<gene>
    <name evidence="5" type="primary">kipA</name>
    <name evidence="5" type="ORF">skT53_12190</name>
</gene>
<dbReference type="EMBL" id="AP023366">
    <property type="protein sequence ID" value="BCJ86234.1"/>
    <property type="molecule type" value="Genomic_DNA"/>
</dbReference>
<keyword evidence="1" id="KW-0547">Nucleotide-binding</keyword>
<dbReference type="PANTHER" id="PTHR43309:SF5">
    <property type="entry name" value="5-OXOPROLINASE SUBUNIT C"/>
    <property type="match status" value="1"/>
</dbReference>
<dbReference type="RefSeq" id="WP_200760256.1">
    <property type="nucleotide sequence ID" value="NZ_AP023366.1"/>
</dbReference>
<dbReference type="GO" id="GO:0016787">
    <property type="term" value="F:hydrolase activity"/>
    <property type="evidence" value="ECO:0007669"/>
    <property type="project" value="UniProtKB-KW"/>
</dbReference>
<dbReference type="Proteomes" id="UP000593802">
    <property type="component" value="Chromosome"/>
</dbReference>
<feature type="domain" description="Carboxyltransferase" evidence="4">
    <location>
        <begin position="24"/>
        <end position="315"/>
    </location>
</feature>
<evidence type="ECO:0000259" key="4">
    <source>
        <dbReference type="SMART" id="SM00797"/>
    </source>
</evidence>
<dbReference type="SMART" id="SM00797">
    <property type="entry name" value="AHS2"/>
    <property type="match status" value="1"/>
</dbReference>
<dbReference type="InterPro" id="IPR052708">
    <property type="entry name" value="PxpC"/>
</dbReference>
<dbReference type="Pfam" id="PF02626">
    <property type="entry name" value="CT_A_B"/>
    <property type="match status" value="1"/>
</dbReference>
<dbReference type="AlphaFoldDB" id="A0A7I8D7Z2"/>
<organism evidence="5 6">
    <name type="scientific">Effusibacillus dendaii</name>
    <dbReference type="NCBI Taxonomy" id="2743772"/>
    <lineage>
        <taxon>Bacteria</taxon>
        <taxon>Bacillati</taxon>
        <taxon>Bacillota</taxon>
        <taxon>Bacilli</taxon>
        <taxon>Bacillales</taxon>
        <taxon>Alicyclobacillaceae</taxon>
        <taxon>Effusibacillus</taxon>
    </lineage>
</organism>
<evidence type="ECO:0000256" key="2">
    <source>
        <dbReference type="ARBA" id="ARBA00022801"/>
    </source>
</evidence>
<keyword evidence="6" id="KW-1185">Reference proteome</keyword>
<proteinExistence type="predicted"/>
<evidence type="ECO:0000313" key="6">
    <source>
        <dbReference type="Proteomes" id="UP000593802"/>
    </source>
</evidence>
<sequence>MSIQVIRPGLLTTVQDLGRLGQQKHGVIVSGAMDPFALRIANLLVGNDEREAALEITLMGPTIRFQKDCVIAICGGNLSPKIDGQPIPDWRPVWVKQGSLLQFGSPQTGCRAYLAVAGGFDVPVVMGSRSTYLRAGIGGFYGRALREGDVLPIGCRSMWEAAEWREREGRFFAGWFVDTRIRPKYGKNPTVRVMRGGEFDWFAKDIQQQFFAASFQVTPQSDRMGYRLSGPQLALSEPKELISEAVAAGTVQVPAEGNPIILLADRQTTGGYPKIAQVATVDLPILAQVTPGERIRFEEISLSQAQELYRLREREIGILRQGIKFRLDARGEDRCTGLI</sequence>
<dbReference type="InterPro" id="IPR003778">
    <property type="entry name" value="CT_A_B"/>
</dbReference>
<keyword evidence="2" id="KW-0378">Hydrolase</keyword>
<dbReference type="InterPro" id="IPR029000">
    <property type="entry name" value="Cyclophilin-like_dom_sf"/>
</dbReference>
<dbReference type="PANTHER" id="PTHR43309">
    <property type="entry name" value="5-OXOPROLINASE SUBUNIT C"/>
    <property type="match status" value="1"/>
</dbReference>
<dbReference type="GO" id="GO:0005524">
    <property type="term" value="F:ATP binding"/>
    <property type="evidence" value="ECO:0007669"/>
    <property type="project" value="UniProtKB-KW"/>
</dbReference>
<evidence type="ECO:0000313" key="5">
    <source>
        <dbReference type="EMBL" id="BCJ86234.1"/>
    </source>
</evidence>